<dbReference type="SUPFAM" id="SSF46689">
    <property type="entry name" value="Homeodomain-like"/>
    <property type="match status" value="1"/>
</dbReference>
<feature type="non-terminal residue" evidence="6">
    <location>
        <position position="155"/>
    </location>
</feature>
<dbReference type="PANTHER" id="PTHR21677">
    <property type="entry name" value="CRAMPED PROTEIN"/>
    <property type="match status" value="1"/>
</dbReference>
<dbReference type="PANTHER" id="PTHR21677:SF1">
    <property type="entry name" value="PROTEIN CRAMPED-LIKE"/>
    <property type="match status" value="1"/>
</dbReference>
<evidence type="ECO:0000256" key="4">
    <source>
        <dbReference type="SAM" id="MobiDB-lite"/>
    </source>
</evidence>
<accession>F0J9L5</accession>
<comment type="subcellular location">
    <subcellularLocation>
        <location evidence="1">Nucleus</location>
    </subcellularLocation>
</comment>
<keyword evidence="3" id="KW-0539">Nucleus</keyword>
<dbReference type="InterPro" id="IPR017884">
    <property type="entry name" value="SANT_dom"/>
</dbReference>
<reference evidence="6" key="1">
    <citation type="journal article" date="2011" name="BMC Genomics">
        <title>A further insight into the sialome of the tropical bont tick, Amblyomma variegatum.</title>
        <authorList>
            <person name="Ribeiro J.M."/>
            <person name="Anderson J.M."/>
            <person name="Manoukis N.C."/>
            <person name="Meng Z."/>
            <person name="Francishetti I.M."/>
        </authorList>
    </citation>
    <scope>NUCLEOTIDE SEQUENCE</scope>
    <source>
        <strain evidence="6">Amvar-256</strain>
        <tissue evidence="6">Salivary gland</tissue>
    </source>
</reference>
<dbReference type="Gene3D" id="1.10.10.60">
    <property type="entry name" value="Homeodomain-like"/>
    <property type="match status" value="1"/>
</dbReference>
<dbReference type="GO" id="GO:0007389">
    <property type="term" value="P:pattern specification process"/>
    <property type="evidence" value="ECO:0007669"/>
    <property type="project" value="TreeGrafter"/>
</dbReference>
<evidence type="ECO:0000313" key="6">
    <source>
        <dbReference type="EMBL" id="DAA34510.1"/>
    </source>
</evidence>
<dbReference type="GO" id="GO:0005634">
    <property type="term" value="C:nucleus"/>
    <property type="evidence" value="ECO:0007669"/>
    <property type="project" value="UniProtKB-SubCell"/>
</dbReference>
<dbReference type="GO" id="GO:0003682">
    <property type="term" value="F:chromatin binding"/>
    <property type="evidence" value="ECO:0007669"/>
    <property type="project" value="InterPro"/>
</dbReference>
<feature type="region of interest" description="Disordered" evidence="4">
    <location>
        <begin position="1"/>
        <end position="92"/>
    </location>
</feature>
<dbReference type="PROSITE" id="PS51293">
    <property type="entry name" value="SANT"/>
    <property type="match status" value="1"/>
</dbReference>
<feature type="domain" description="SANT" evidence="5">
    <location>
        <begin position="96"/>
        <end position="154"/>
    </location>
</feature>
<evidence type="ECO:0000256" key="2">
    <source>
        <dbReference type="ARBA" id="ARBA00023125"/>
    </source>
</evidence>
<sequence>TRTRSQNAPRLGSPSSGPSTAVAEDGVHEKQEAKGAVQVQRSSLRVTKRPRKDASPPPSASANPASSSNAAANKKSAVSKQGGADGGRTRRPWELWSIEDKNAFFEAVCEFGKDFESIQSYIAQRSKKKGVPAHCIKNKDQVRFFYYRTWHKIAK</sequence>
<dbReference type="InterPro" id="IPR009057">
    <property type="entry name" value="Homeodomain-like_sf"/>
</dbReference>
<dbReference type="GO" id="GO:0003677">
    <property type="term" value="F:DNA binding"/>
    <property type="evidence" value="ECO:0007669"/>
    <property type="project" value="UniProtKB-KW"/>
</dbReference>
<evidence type="ECO:0000259" key="5">
    <source>
        <dbReference type="PROSITE" id="PS51293"/>
    </source>
</evidence>
<feature type="compositionally biased region" description="Polar residues" evidence="4">
    <location>
        <begin position="1"/>
        <end position="19"/>
    </location>
</feature>
<protein>
    <submittedName>
        <fullName evidence="6">Polycomb-group transcriptional regulator</fullName>
    </submittedName>
</protein>
<dbReference type="InterPro" id="IPR055315">
    <property type="entry name" value="Cramped-like"/>
</dbReference>
<evidence type="ECO:0000256" key="1">
    <source>
        <dbReference type="ARBA" id="ARBA00004123"/>
    </source>
</evidence>
<dbReference type="EMBL" id="BK007566">
    <property type="protein sequence ID" value="DAA34510.1"/>
    <property type="molecule type" value="mRNA"/>
</dbReference>
<feature type="compositionally biased region" description="Low complexity" evidence="4">
    <location>
        <begin position="60"/>
        <end position="80"/>
    </location>
</feature>
<evidence type="ECO:0000256" key="3">
    <source>
        <dbReference type="ARBA" id="ARBA00023242"/>
    </source>
</evidence>
<feature type="non-terminal residue" evidence="6">
    <location>
        <position position="1"/>
    </location>
</feature>
<proteinExistence type="evidence at transcript level"/>
<organism evidence="6">
    <name type="scientific">Amblyomma variegatum</name>
    <name type="common">Tropical bont tick</name>
    <dbReference type="NCBI Taxonomy" id="34610"/>
    <lineage>
        <taxon>Eukaryota</taxon>
        <taxon>Metazoa</taxon>
        <taxon>Ecdysozoa</taxon>
        <taxon>Arthropoda</taxon>
        <taxon>Chelicerata</taxon>
        <taxon>Arachnida</taxon>
        <taxon>Acari</taxon>
        <taxon>Parasitiformes</taxon>
        <taxon>Ixodida</taxon>
        <taxon>Ixodoidea</taxon>
        <taxon>Ixodidae</taxon>
        <taxon>Amblyomminae</taxon>
        <taxon>Amblyomma</taxon>
    </lineage>
</organism>
<name>F0J9L5_AMBVA</name>
<dbReference type="AlphaFoldDB" id="F0J9L5"/>
<keyword evidence="2" id="KW-0238">DNA-binding</keyword>